<organism evidence="3 4">
    <name type="scientific">Smittium mucronatum</name>
    <dbReference type="NCBI Taxonomy" id="133383"/>
    <lineage>
        <taxon>Eukaryota</taxon>
        <taxon>Fungi</taxon>
        <taxon>Fungi incertae sedis</taxon>
        <taxon>Zoopagomycota</taxon>
        <taxon>Kickxellomycotina</taxon>
        <taxon>Harpellomycetes</taxon>
        <taxon>Harpellales</taxon>
        <taxon>Legeriomycetaceae</taxon>
        <taxon>Smittium</taxon>
    </lineage>
</organism>
<dbReference type="InterPro" id="IPR038765">
    <property type="entry name" value="Papain-like_cys_pep_sf"/>
</dbReference>
<dbReference type="InterPro" id="IPR002931">
    <property type="entry name" value="Transglutaminase-like"/>
</dbReference>
<sequence>MEEKNSQGIRNGSVDTLVDDSRWEYNEDSEVSTTQDVVETEATNLGNLKAEINPLTILGYSKSISLAKCNKSPQDYSSIIDGMNLDCVEYEKLSSFKIIGNNIKYVKKNSKISQSNSQEISNHLSEKRDFASDTSNHQIGMNESKNTMNFERSTENFLSDKKGSWSGVNFQENPVNTFIKTDDIFKGIENVSIISNSIKENNRCIPIPNKTRNYKRSLNDGIKSLSLNTIGVFPKSDNSFEETPQMKKHQSLMGSIYNDEITMYYRHNTSTLDQNIKLDHLKKSTNLVYNNENTSLKKHGLLGSILSKDLNGTVPQKDYSTPKKSNILSDFDIVKLSKSKSLDNSLQVPCNNRMQKKKFVENKTFTFGEPNSFETPVHNFKNVMNNDDIHIGDVINFDSTPFKLQSPNKEIDYFECHEKYDVHQSKISRNKNKPLPKIPLRPKNSHNNIESACQSQNQTIIEDNDRTNNNDHFNPKKLYNGKPIFDDLIEEPEALIHGIFSPRCDISEQIIIKQCQTSSEIDMNVLYANDIEKNIIISDISSVNENSPNPTEAELLFKYDVNSNNEKISPNTKKKEPYFYFSKNSINSEVYNSDFGENSCNYIEKNDSDIAELSLSIEMNHQQKNCLDVSLFFESFSGNVGYDHILTRSLISEHSLIECSYRNLFSYRKQSDSDLNPREYVCEKEKAFLCVGFGYTKSQVAQVMDIALSMPLPNGKSCVQVINESRPVFKKKYNNLKLIKSRIEMSDENILSVIGKSCMSLGQLIDLLKRSFLKYNEKTRVRAIYIWILKNIELVTDRKKPGRDSIVEEFEPSELPENVFETKKSRGPGFSYLFNKLAISMGIETHIINGTIKLPPPHPDSFFSGPISPTIPNHVWNSVCINGEYLLMDLYGSSPGDPLNFEEVEVDKFFLAKPFNFIYTHMPTNSEYQYLSPAISYPVFWQLPCVKPSFFSNGLNFLNLETLNLVVKNDEIVPLILNLGDESMNIYAEVEIYDAGFYGNSDERKEWPSPKTKHPVLAQCINYEGKRMAKVYVGVRYHDCFGVLKIYTGKSPSVREQQPKNNKKMFSYNSGQNSRTIHILTELFALKMENINNNSQVIESDVNRLSLSSGLESHSDAKNDSSVSEDSYMTQVYINPSASQPKNQSPSLNSFAREETGIPNPDSENFNSHGKENVSIPNTQIEGELLEKTESQLNCISVTNPQEMNSIENFDSISISTNDSNKIISNSIENSSTIDESRKSITHPKSSNNYSNSQSDSFNPTTTEPLLRNDIPPRVDSKLQSISENTRVKSDYSVEEERFKVSKSPEIQSIKSASKENHVILEHGSPLEPNLRDTPDSKSSIVSHDFEPKEHNRESCASSKPTLTESSKLNSSTSSNVSATLSEHPSLNISKNTSPVSSQSSPIESPSSKTGSQPERSLNSNIPNTPKGITTSYNEENDSQELQPPSTRVKIYGSTISGNRKYKTESQHLFRILETMEIPYEFICIAADQQAKSFIKRKSLGSVQIPQIYVDGELVGFYDDFIAANEDDELETWLGLDQEPDDF</sequence>
<reference evidence="3 4" key="1">
    <citation type="journal article" date="2016" name="Mol. Biol. Evol.">
        <title>Genome-Wide Survey of Gut Fungi (Harpellales) Reveals the First Horizontally Transferred Ubiquitin Gene from a Mosquito Host.</title>
        <authorList>
            <person name="Wang Y."/>
            <person name="White M.M."/>
            <person name="Kvist S."/>
            <person name="Moncalvo J.M."/>
        </authorList>
    </citation>
    <scope>NUCLEOTIDE SEQUENCE [LARGE SCALE GENOMIC DNA]</scope>
    <source>
        <strain evidence="3 4">ALG-7-W6</strain>
    </source>
</reference>
<dbReference type="STRING" id="133383.A0A1R0GPZ8"/>
<dbReference type="Pfam" id="PF04908">
    <property type="entry name" value="SH3BGR"/>
    <property type="match status" value="1"/>
</dbReference>
<dbReference type="PANTHER" id="PTHR46333">
    <property type="entry name" value="CYTOKINESIS PROTEIN 3"/>
    <property type="match status" value="1"/>
</dbReference>
<dbReference type="Proteomes" id="UP000187455">
    <property type="component" value="Unassembled WGS sequence"/>
</dbReference>
<feature type="compositionally biased region" description="Low complexity" evidence="1">
    <location>
        <begin position="1362"/>
        <end position="1382"/>
    </location>
</feature>
<name>A0A1R0GPZ8_9FUNG</name>
<feature type="compositionally biased region" description="Polar residues" evidence="1">
    <location>
        <begin position="1409"/>
        <end position="1446"/>
    </location>
</feature>
<comment type="caution">
    <text evidence="3">The sequence shown here is derived from an EMBL/GenBank/DDBJ whole genome shotgun (WGS) entry which is preliminary data.</text>
</comment>
<dbReference type="SUPFAM" id="SSF54001">
    <property type="entry name" value="Cysteine proteinases"/>
    <property type="match status" value="1"/>
</dbReference>
<dbReference type="GO" id="GO:0110085">
    <property type="term" value="C:mitotic actomyosin contractile ring"/>
    <property type="evidence" value="ECO:0007669"/>
    <property type="project" value="TreeGrafter"/>
</dbReference>
<dbReference type="PROSITE" id="PS51354">
    <property type="entry name" value="GLUTAREDOXIN_2"/>
    <property type="match status" value="1"/>
</dbReference>
<proteinExistence type="predicted"/>
<dbReference type="Gene3D" id="3.40.30.10">
    <property type="entry name" value="Glutaredoxin"/>
    <property type="match status" value="1"/>
</dbReference>
<feature type="region of interest" description="Disordered" evidence="1">
    <location>
        <begin position="1134"/>
        <end position="1174"/>
    </location>
</feature>
<dbReference type="Pfam" id="PF01841">
    <property type="entry name" value="Transglut_core"/>
    <property type="match status" value="1"/>
</dbReference>
<evidence type="ECO:0000313" key="3">
    <source>
        <dbReference type="EMBL" id="OLY78971.1"/>
    </source>
</evidence>
<dbReference type="EMBL" id="LSSL01005190">
    <property type="protein sequence ID" value="OLY78971.1"/>
    <property type="molecule type" value="Genomic_DNA"/>
</dbReference>
<dbReference type="GO" id="GO:0140278">
    <property type="term" value="P:mitotic division septum assembly"/>
    <property type="evidence" value="ECO:0007669"/>
    <property type="project" value="TreeGrafter"/>
</dbReference>
<gene>
    <name evidence="3" type="ORF">AYI68_g6969</name>
</gene>
<dbReference type="InterPro" id="IPR006993">
    <property type="entry name" value="Glut_rich_SH3-bd"/>
</dbReference>
<feature type="region of interest" description="Disordered" evidence="1">
    <location>
        <begin position="1229"/>
        <end position="1276"/>
    </location>
</feature>
<dbReference type="OrthoDB" id="6129702at2759"/>
<evidence type="ECO:0000256" key="1">
    <source>
        <dbReference type="SAM" id="MobiDB-lite"/>
    </source>
</evidence>
<evidence type="ECO:0000259" key="2">
    <source>
        <dbReference type="Pfam" id="PF01841"/>
    </source>
</evidence>
<feature type="region of interest" description="Disordered" evidence="1">
    <location>
        <begin position="1309"/>
        <end position="1446"/>
    </location>
</feature>
<feature type="compositionally biased region" description="Polar residues" evidence="1">
    <location>
        <begin position="1134"/>
        <end position="1150"/>
    </location>
</feature>
<feature type="domain" description="Transglutaminase-like" evidence="2">
    <location>
        <begin position="776"/>
        <end position="889"/>
    </location>
</feature>
<protein>
    <submittedName>
        <fullName evidence="3">Cytokinesis protein 3</fullName>
    </submittedName>
</protein>
<dbReference type="SUPFAM" id="SSF52833">
    <property type="entry name" value="Thioredoxin-like"/>
    <property type="match status" value="1"/>
</dbReference>
<accession>A0A1R0GPZ8</accession>
<evidence type="ECO:0000313" key="4">
    <source>
        <dbReference type="Proteomes" id="UP000187455"/>
    </source>
</evidence>
<feature type="compositionally biased region" description="Low complexity" evidence="1">
    <location>
        <begin position="1390"/>
        <end position="1408"/>
    </location>
</feature>
<dbReference type="PANTHER" id="PTHR46333:SF2">
    <property type="entry name" value="CYTOKINESIS PROTEIN 3"/>
    <property type="match status" value="1"/>
</dbReference>
<feature type="compositionally biased region" description="Basic and acidic residues" evidence="1">
    <location>
        <begin position="1344"/>
        <end position="1354"/>
    </location>
</feature>
<dbReference type="InterPro" id="IPR052557">
    <property type="entry name" value="CAP/Cytokinesis_protein"/>
</dbReference>
<feature type="compositionally biased region" description="Low complexity" evidence="1">
    <location>
        <begin position="1246"/>
        <end position="1259"/>
    </location>
</feature>
<dbReference type="InterPro" id="IPR036249">
    <property type="entry name" value="Thioredoxin-like_sf"/>
</dbReference>
<keyword evidence="4" id="KW-1185">Reference proteome</keyword>